<dbReference type="Gene3D" id="3.30.230.10">
    <property type="match status" value="1"/>
</dbReference>
<dbReference type="PANTHER" id="PTHR45866">
    <property type="entry name" value="DNA GYRASE/TOPOISOMERASE SUBUNIT B"/>
    <property type="match status" value="1"/>
</dbReference>
<keyword evidence="5" id="KW-0547">Nucleotide-binding</keyword>
<keyword evidence="7" id="KW-0799">Topoisomerase</keyword>
<proteinExistence type="inferred from homology"/>
<organism evidence="11 12">
    <name type="scientific">Kitasatospora terrestris</name>
    <dbReference type="NCBI Taxonomy" id="258051"/>
    <lineage>
        <taxon>Bacteria</taxon>
        <taxon>Bacillati</taxon>
        <taxon>Actinomycetota</taxon>
        <taxon>Actinomycetes</taxon>
        <taxon>Kitasatosporales</taxon>
        <taxon>Streptomycetaceae</taxon>
        <taxon>Kitasatospora</taxon>
    </lineage>
</organism>
<dbReference type="SMART" id="SM00433">
    <property type="entry name" value="TOP2c"/>
    <property type="match status" value="1"/>
</dbReference>
<keyword evidence="9" id="KW-0413">Isomerase</keyword>
<dbReference type="PRINTS" id="PR01159">
    <property type="entry name" value="DNAGYRASEB"/>
</dbReference>
<evidence type="ECO:0000256" key="7">
    <source>
        <dbReference type="ARBA" id="ARBA00023029"/>
    </source>
</evidence>
<dbReference type="CDD" id="cd00329">
    <property type="entry name" value="TopoII_MutL_Trans"/>
    <property type="match status" value="1"/>
</dbReference>
<dbReference type="InterPro" id="IPR013506">
    <property type="entry name" value="Topo_IIA_bsu_dom2"/>
</dbReference>
<dbReference type="SUPFAM" id="SSF54211">
    <property type="entry name" value="Ribosomal protein S5 domain 2-like"/>
    <property type="match status" value="1"/>
</dbReference>
<evidence type="ECO:0000256" key="5">
    <source>
        <dbReference type="ARBA" id="ARBA00022741"/>
    </source>
</evidence>
<dbReference type="SUPFAM" id="SSF55874">
    <property type="entry name" value="ATPase domain of HSP90 chaperone/DNA topoisomerase II/histidine kinase"/>
    <property type="match status" value="1"/>
</dbReference>
<evidence type="ECO:0000256" key="1">
    <source>
        <dbReference type="ARBA" id="ARBA00000185"/>
    </source>
</evidence>
<dbReference type="InterPro" id="IPR036890">
    <property type="entry name" value="HATPase_C_sf"/>
</dbReference>
<evidence type="ECO:0000313" key="12">
    <source>
        <dbReference type="Proteomes" id="UP001501752"/>
    </source>
</evidence>
<evidence type="ECO:0000256" key="9">
    <source>
        <dbReference type="ARBA" id="ARBA00023235"/>
    </source>
</evidence>
<dbReference type="InterPro" id="IPR000565">
    <property type="entry name" value="Topo_IIA_B"/>
</dbReference>
<reference evidence="12" key="1">
    <citation type="journal article" date="2019" name="Int. J. Syst. Evol. Microbiol.">
        <title>The Global Catalogue of Microorganisms (GCM) 10K type strain sequencing project: providing services to taxonomists for standard genome sequencing and annotation.</title>
        <authorList>
            <consortium name="The Broad Institute Genomics Platform"/>
            <consortium name="The Broad Institute Genome Sequencing Center for Infectious Disease"/>
            <person name="Wu L."/>
            <person name="Ma J."/>
        </authorList>
    </citation>
    <scope>NUCLEOTIDE SEQUENCE [LARGE SCALE GENOMIC DNA]</scope>
    <source>
        <strain evidence="12">JCM 13006</strain>
    </source>
</reference>
<name>A0ABP9DIG3_9ACTN</name>
<evidence type="ECO:0000256" key="2">
    <source>
        <dbReference type="ARBA" id="ARBA00001946"/>
    </source>
</evidence>
<dbReference type="RefSeq" id="WP_345696890.1">
    <property type="nucleotide sequence ID" value="NZ_BAABIS010000001.1"/>
</dbReference>
<dbReference type="SMART" id="SM00387">
    <property type="entry name" value="HATPase_c"/>
    <property type="match status" value="1"/>
</dbReference>
<evidence type="ECO:0000256" key="8">
    <source>
        <dbReference type="ARBA" id="ARBA00023125"/>
    </source>
</evidence>
<dbReference type="Pfam" id="PF02518">
    <property type="entry name" value="HATPase_c"/>
    <property type="match status" value="1"/>
</dbReference>
<dbReference type="InterPro" id="IPR014721">
    <property type="entry name" value="Ribsml_uS5_D2-typ_fold_subgr"/>
</dbReference>
<keyword evidence="6" id="KW-0067">ATP-binding</keyword>
<dbReference type="InterPro" id="IPR003594">
    <property type="entry name" value="HATPase_dom"/>
</dbReference>
<dbReference type="EMBL" id="BAABIS010000001">
    <property type="protein sequence ID" value="GAA4847275.1"/>
    <property type="molecule type" value="Genomic_DNA"/>
</dbReference>
<evidence type="ECO:0000256" key="6">
    <source>
        <dbReference type="ARBA" id="ARBA00022840"/>
    </source>
</evidence>
<sequence>MLEGPDIVRKRPGMYIGSTDERGLHHLVHELAELALEENLDGHATRVEITLTPDGGVRVADDGRGIPVEHDGRRTALEARLTQLWYGGHPFGRRPLSAGHFGVGPAAVNALSIRLTAEVRRGGFHWVQEYERGVALAPPVRTGPTDRTGTTIAFRPDPEIFETLDFSFTTLADRFRELAFLNRELDITLTDGRDPAGPASRRFHFPGGLADHLAHPDVLAFERECPEMQGTVEVALRWSDSTDEQVTSYANSRPTPDGGTHELGLRDGLAAAVPGHSPDRSCPGLTAIVSVKLDEPVFEGSCRDRLGNEPVRACVARAVEEHLTAWLDADPGRAATVLARIAGTR</sequence>
<protein>
    <recommendedName>
        <fullName evidence="4">DNA topoisomerase (ATP-hydrolyzing)</fullName>
        <ecNumber evidence="4">5.6.2.2</ecNumber>
    </recommendedName>
</protein>
<dbReference type="Proteomes" id="UP001501752">
    <property type="component" value="Unassembled WGS sequence"/>
</dbReference>
<comment type="cofactor">
    <cofactor evidence="2">
        <name>Mg(2+)</name>
        <dbReference type="ChEBI" id="CHEBI:18420"/>
    </cofactor>
</comment>
<evidence type="ECO:0000259" key="10">
    <source>
        <dbReference type="SMART" id="SM00387"/>
    </source>
</evidence>
<dbReference type="InterPro" id="IPR001241">
    <property type="entry name" value="Topo_IIA"/>
</dbReference>
<dbReference type="Pfam" id="PF00204">
    <property type="entry name" value="DNA_gyraseB"/>
    <property type="match status" value="1"/>
</dbReference>
<dbReference type="EC" id="5.6.2.2" evidence="4"/>
<comment type="similarity">
    <text evidence="3">Belongs to the type II topoisomerase GyrB family.</text>
</comment>
<dbReference type="Gene3D" id="3.30.565.10">
    <property type="entry name" value="Histidine kinase-like ATPase, C-terminal domain"/>
    <property type="match status" value="1"/>
</dbReference>
<feature type="domain" description="Histidine kinase/HSP90-like ATPase" evidence="10">
    <location>
        <begin position="19"/>
        <end position="160"/>
    </location>
</feature>
<gene>
    <name evidence="11" type="ORF">GCM10023235_25050</name>
</gene>
<comment type="caution">
    <text evidence="11">The sequence shown here is derived from an EMBL/GenBank/DDBJ whole genome shotgun (WGS) entry which is preliminary data.</text>
</comment>
<keyword evidence="12" id="KW-1185">Reference proteome</keyword>
<accession>A0ABP9DIG3</accession>
<dbReference type="InterPro" id="IPR020568">
    <property type="entry name" value="Ribosomal_Su5_D2-typ_SF"/>
</dbReference>
<dbReference type="PRINTS" id="PR00418">
    <property type="entry name" value="TPI2FAMILY"/>
</dbReference>
<keyword evidence="8" id="KW-0238">DNA-binding</keyword>
<evidence type="ECO:0000256" key="4">
    <source>
        <dbReference type="ARBA" id="ARBA00012895"/>
    </source>
</evidence>
<comment type="catalytic activity">
    <reaction evidence="1">
        <text>ATP-dependent breakage, passage and rejoining of double-stranded DNA.</text>
        <dbReference type="EC" id="5.6.2.2"/>
    </reaction>
</comment>
<evidence type="ECO:0000313" key="11">
    <source>
        <dbReference type="EMBL" id="GAA4847275.1"/>
    </source>
</evidence>
<dbReference type="PANTHER" id="PTHR45866:SF1">
    <property type="entry name" value="DNA GYRASE SUBUNIT B, MITOCHONDRIAL"/>
    <property type="match status" value="1"/>
</dbReference>
<evidence type="ECO:0000256" key="3">
    <source>
        <dbReference type="ARBA" id="ARBA00010708"/>
    </source>
</evidence>